<dbReference type="AlphaFoldDB" id="A0A8H7QE97"/>
<dbReference type="Proteomes" id="UP000603453">
    <property type="component" value="Unassembled WGS sequence"/>
</dbReference>
<proteinExistence type="predicted"/>
<feature type="compositionally biased region" description="Low complexity" evidence="1">
    <location>
        <begin position="1"/>
        <end position="12"/>
    </location>
</feature>
<evidence type="ECO:0000313" key="2">
    <source>
        <dbReference type="EMBL" id="KAG2190842.1"/>
    </source>
</evidence>
<keyword evidence="3" id="KW-1185">Reference proteome</keyword>
<organism evidence="2 3">
    <name type="scientific">Mucor saturninus</name>
    <dbReference type="NCBI Taxonomy" id="64648"/>
    <lineage>
        <taxon>Eukaryota</taxon>
        <taxon>Fungi</taxon>
        <taxon>Fungi incertae sedis</taxon>
        <taxon>Mucoromycota</taxon>
        <taxon>Mucoromycotina</taxon>
        <taxon>Mucoromycetes</taxon>
        <taxon>Mucorales</taxon>
        <taxon>Mucorineae</taxon>
        <taxon>Mucoraceae</taxon>
        <taxon>Mucor</taxon>
    </lineage>
</organism>
<feature type="compositionally biased region" description="Acidic residues" evidence="1">
    <location>
        <begin position="38"/>
        <end position="50"/>
    </location>
</feature>
<sequence>MIQPEASTTIINEIEESEDELARDANTSVSANERDNLETLECDEGEDEREEEKRMAREIKTLAQKTREREFALEQAKLRRSATSSKNNKSPVAKKPRKQKNSSASSHPSVVTPTTK</sequence>
<protein>
    <submittedName>
        <fullName evidence="2">Uncharacterized protein</fullName>
    </submittedName>
</protein>
<feature type="compositionally biased region" description="Polar residues" evidence="1">
    <location>
        <begin position="81"/>
        <end position="90"/>
    </location>
</feature>
<dbReference type="EMBL" id="JAEPRD010000545">
    <property type="protein sequence ID" value="KAG2190842.1"/>
    <property type="molecule type" value="Genomic_DNA"/>
</dbReference>
<feature type="region of interest" description="Disordered" evidence="1">
    <location>
        <begin position="1"/>
        <end position="54"/>
    </location>
</feature>
<reference evidence="2" key="1">
    <citation type="submission" date="2020-12" db="EMBL/GenBank/DDBJ databases">
        <title>Metabolic potential, ecology and presence of endohyphal bacteria is reflected in genomic diversity of Mucoromycotina.</title>
        <authorList>
            <person name="Muszewska A."/>
            <person name="Okrasinska A."/>
            <person name="Steczkiewicz K."/>
            <person name="Drgas O."/>
            <person name="Orlowska M."/>
            <person name="Perlinska-Lenart U."/>
            <person name="Aleksandrzak-Piekarczyk T."/>
            <person name="Szatraj K."/>
            <person name="Zielenkiewicz U."/>
            <person name="Pilsyk S."/>
            <person name="Malc E."/>
            <person name="Mieczkowski P."/>
            <person name="Kruszewska J.S."/>
            <person name="Biernat P."/>
            <person name="Pawlowska J."/>
        </authorList>
    </citation>
    <scope>NUCLEOTIDE SEQUENCE</scope>
    <source>
        <strain evidence="2">WA0000017839</strain>
    </source>
</reference>
<feature type="region of interest" description="Disordered" evidence="1">
    <location>
        <begin position="66"/>
        <end position="116"/>
    </location>
</feature>
<feature type="non-terminal residue" evidence="2">
    <location>
        <position position="1"/>
    </location>
</feature>
<gene>
    <name evidence="2" type="ORF">INT47_011664</name>
</gene>
<evidence type="ECO:0000256" key="1">
    <source>
        <dbReference type="SAM" id="MobiDB-lite"/>
    </source>
</evidence>
<accession>A0A8H7QE97</accession>
<evidence type="ECO:0000313" key="3">
    <source>
        <dbReference type="Proteomes" id="UP000603453"/>
    </source>
</evidence>
<feature type="compositionally biased region" description="Polar residues" evidence="1">
    <location>
        <begin position="101"/>
        <end position="116"/>
    </location>
</feature>
<comment type="caution">
    <text evidence="2">The sequence shown here is derived from an EMBL/GenBank/DDBJ whole genome shotgun (WGS) entry which is preliminary data.</text>
</comment>
<name>A0A8H7QE97_9FUNG</name>